<reference evidence="7" key="1">
    <citation type="submission" date="2023-04" db="EMBL/GenBank/DDBJ databases">
        <title>Phytophthora fragariaefolia NBRC 109709.</title>
        <authorList>
            <person name="Ichikawa N."/>
            <person name="Sato H."/>
            <person name="Tonouchi N."/>
        </authorList>
    </citation>
    <scope>NUCLEOTIDE SEQUENCE</scope>
    <source>
        <strain evidence="7">NBRC 109709</strain>
    </source>
</reference>
<dbReference type="AlphaFoldDB" id="A0A9W6WX56"/>
<protein>
    <submittedName>
        <fullName evidence="7">Unnamed protein product</fullName>
    </submittedName>
</protein>
<dbReference type="PANTHER" id="PTHR12917">
    <property type="entry name" value="ASPARTYL PROTEASE DDI-RELATED"/>
    <property type="match status" value="1"/>
</dbReference>
<dbReference type="InterPro" id="IPR012677">
    <property type="entry name" value="Nucleotide-bd_a/b_plait_sf"/>
</dbReference>
<keyword evidence="3" id="KW-0064">Aspartyl protease</keyword>
<dbReference type="SUPFAM" id="SSF50630">
    <property type="entry name" value="Acid proteases"/>
    <property type="match status" value="1"/>
</dbReference>
<comment type="similarity">
    <text evidence="1">Belongs to the DDI1 family.</text>
</comment>
<evidence type="ECO:0000256" key="1">
    <source>
        <dbReference type="ARBA" id="ARBA00009136"/>
    </source>
</evidence>
<dbReference type="InterPro" id="IPR001995">
    <property type="entry name" value="Peptidase_A2_cat"/>
</dbReference>
<feature type="domain" description="Peptidase A2" evidence="6">
    <location>
        <begin position="131"/>
        <end position="170"/>
    </location>
</feature>
<feature type="region of interest" description="Disordered" evidence="5">
    <location>
        <begin position="260"/>
        <end position="307"/>
    </location>
</feature>
<dbReference type="PROSITE" id="PS50175">
    <property type="entry name" value="ASP_PROT_RETROV"/>
    <property type="match status" value="1"/>
</dbReference>
<evidence type="ECO:0000259" key="6">
    <source>
        <dbReference type="PROSITE" id="PS50175"/>
    </source>
</evidence>
<dbReference type="EMBL" id="BSXT01000214">
    <property type="protein sequence ID" value="GMF20997.1"/>
    <property type="molecule type" value="Genomic_DNA"/>
</dbReference>
<dbReference type="OrthoDB" id="10250354at2759"/>
<dbReference type="Gene3D" id="3.30.70.330">
    <property type="match status" value="1"/>
</dbReference>
<evidence type="ECO:0000313" key="8">
    <source>
        <dbReference type="Proteomes" id="UP001165121"/>
    </source>
</evidence>
<dbReference type="PANTHER" id="PTHR12917:SF1">
    <property type="entry name" value="AT13091P"/>
    <property type="match status" value="1"/>
</dbReference>
<evidence type="ECO:0000256" key="4">
    <source>
        <dbReference type="ARBA" id="ARBA00022801"/>
    </source>
</evidence>
<evidence type="ECO:0000256" key="5">
    <source>
        <dbReference type="SAM" id="MobiDB-lite"/>
    </source>
</evidence>
<name>A0A9W6WX56_9STRA</name>
<organism evidence="7 8">
    <name type="scientific">Phytophthora fragariaefolia</name>
    <dbReference type="NCBI Taxonomy" id="1490495"/>
    <lineage>
        <taxon>Eukaryota</taxon>
        <taxon>Sar</taxon>
        <taxon>Stramenopiles</taxon>
        <taxon>Oomycota</taxon>
        <taxon>Peronosporomycetes</taxon>
        <taxon>Peronosporales</taxon>
        <taxon>Peronosporaceae</taxon>
        <taxon>Phytophthora</taxon>
    </lineage>
</organism>
<feature type="compositionally biased region" description="Low complexity" evidence="5">
    <location>
        <begin position="276"/>
        <end position="292"/>
    </location>
</feature>
<dbReference type="InterPro" id="IPR019103">
    <property type="entry name" value="Peptidase_aspartic_DDI1-type"/>
</dbReference>
<dbReference type="GO" id="GO:0006508">
    <property type="term" value="P:proteolysis"/>
    <property type="evidence" value="ECO:0007669"/>
    <property type="project" value="UniProtKB-KW"/>
</dbReference>
<feature type="region of interest" description="Disordered" evidence="5">
    <location>
        <begin position="523"/>
        <end position="543"/>
    </location>
</feature>
<gene>
    <name evidence="7" type="ORF">Pfra01_000266100</name>
</gene>
<feature type="region of interest" description="Disordered" evidence="5">
    <location>
        <begin position="379"/>
        <end position="400"/>
    </location>
</feature>
<keyword evidence="4" id="KW-0378">Hydrolase</keyword>
<comment type="caution">
    <text evidence="7">The sequence shown here is derived from an EMBL/GenBank/DDBJ whole genome shotgun (WGS) entry which is preliminary data.</text>
</comment>
<evidence type="ECO:0000256" key="3">
    <source>
        <dbReference type="ARBA" id="ARBA00022750"/>
    </source>
</evidence>
<evidence type="ECO:0000256" key="2">
    <source>
        <dbReference type="ARBA" id="ARBA00022670"/>
    </source>
</evidence>
<accession>A0A9W6WX56</accession>
<feature type="compositionally biased region" description="Basic and acidic residues" evidence="5">
    <location>
        <begin position="379"/>
        <end position="388"/>
    </location>
</feature>
<keyword evidence="8" id="KW-1185">Reference proteome</keyword>
<proteinExistence type="inferred from homology"/>
<sequence length="577" mass="64204">MDKNPHLLAEVSNTVGCADSAEAHTVLSNQWSFGFGSLIWTPSSCVWVLQEVRMALMQMHMEAASRKFEEQQEIEALERNPFDADAQAKIAERIRLSNVQKNMEIAIEEMPEAFARVTMLYIPCEVNGTQVKAFVDSGAQSTIMSSVRIFAYALTFRIRKVHRLLAGGGGVFRAVRSAAVSCGCWCGYGDNHRQSAHGPIEDWQRVLQLQLHNFGPARSRLFVWPRHAEAASGEACFQSVSFQLSSTSSSPFNLQEIPVSENREASAQPPATIGGVPVPASTPGSTPTGAPRAPAPPAPVAASTGGESDQAKIAQLVALGFPEQQFLELTHARDILLDPKKKDAYDKKLSRELLAKKQQREREAELDGKRRQMRDELLRKEQNFERNRKPSAKQQKAELSRLREKALARQQELQDRLAKEAKRRVELKKYEQAHGAPKSQRTVTFKWDKKQYSHSDDTLSRELRSYGEIEAIKMKTSSAKVVFAEGSAAANAVRVEGHKDCWREVSIQGHIVETDGFTSAEDKTVTATPKSTRNVPTLPGGPISLKEHLAFEEKVLSALREKAKLQQDQQQTPVQSR</sequence>
<dbReference type="Proteomes" id="UP001165121">
    <property type="component" value="Unassembled WGS sequence"/>
</dbReference>
<dbReference type="Gene3D" id="2.40.70.10">
    <property type="entry name" value="Acid Proteases"/>
    <property type="match status" value="1"/>
</dbReference>
<keyword evidence="2" id="KW-0645">Protease</keyword>
<dbReference type="InterPro" id="IPR021109">
    <property type="entry name" value="Peptidase_aspartic_dom_sf"/>
</dbReference>
<evidence type="ECO:0000313" key="7">
    <source>
        <dbReference type="EMBL" id="GMF20997.1"/>
    </source>
</evidence>
<dbReference type="GO" id="GO:0004190">
    <property type="term" value="F:aspartic-type endopeptidase activity"/>
    <property type="evidence" value="ECO:0007669"/>
    <property type="project" value="UniProtKB-KW"/>
</dbReference>
<feature type="compositionally biased region" description="Polar residues" evidence="5">
    <location>
        <begin position="525"/>
        <end position="535"/>
    </location>
</feature>
<dbReference type="Pfam" id="PF09668">
    <property type="entry name" value="Asp_protease"/>
    <property type="match status" value="1"/>
</dbReference>